<feature type="region of interest" description="Disordered" evidence="3">
    <location>
        <begin position="123"/>
        <end position="143"/>
    </location>
</feature>
<comment type="subcellular location">
    <subcellularLocation>
        <location evidence="1">Nucleus</location>
    </subcellularLocation>
</comment>
<dbReference type="Pfam" id="PF15458">
    <property type="entry name" value="NTR2"/>
    <property type="match status" value="1"/>
</dbReference>
<evidence type="ECO:0000256" key="3">
    <source>
        <dbReference type="SAM" id="MobiDB-lite"/>
    </source>
</evidence>
<dbReference type="InterPro" id="IPR012890">
    <property type="entry name" value="GCFC2-like"/>
</dbReference>
<dbReference type="AlphaFoldDB" id="F8NZT5"/>
<dbReference type="PANTHER" id="PTHR12214:SF0">
    <property type="entry name" value="LD29489P"/>
    <property type="match status" value="1"/>
</dbReference>
<gene>
    <name evidence="4" type="ORF">SERLADRAFT_370890</name>
</gene>
<dbReference type="RefSeq" id="XP_007319818.1">
    <property type="nucleotide sequence ID" value="XM_007319756.1"/>
</dbReference>
<proteinExistence type="predicted"/>
<dbReference type="KEGG" id="sla:SERLADRAFT_370890"/>
<dbReference type="GO" id="GO:0000390">
    <property type="term" value="P:spliceosomal complex disassembly"/>
    <property type="evidence" value="ECO:0007669"/>
    <property type="project" value="InterPro"/>
</dbReference>
<feature type="region of interest" description="Disordered" evidence="3">
    <location>
        <begin position="194"/>
        <end position="222"/>
    </location>
</feature>
<dbReference type="GO" id="GO:0003677">
    <property type="term" value="F:DNA binding"/>
    <property type="evidence" value="ECO:0007669"/>
    <property type="project" value="InterPro"/>
</dbReference>
<dbReference type="OrthoDB" id="429427at2759"/>
<dbReference type="InterPro" id="IPR028211">
    <property type="entry name" value="Ntr2"/>
</dbReference>
<feature type="region of interest" description="Disordered" evidence="3">
    <location>
        <begin position="443"/>
        <end position="490"/>
    </location>
</feature>
<organism>
    <name type="scientific">Serpula lacrymans var. lacrymans (strain S7.9)</name>
    <name type="common">Dry rot fungus</name>
    <dbReference type="NCBI Taxonomy" id="578457"/>
    <lineage>
        <taxon>Eukaryota</taxon>
        <taxon>Fungi</taxon>
        <taxon>Dikarya</taxon>
        <taxon>Basidiomycota</taxon>
        <taxon>Agaricomycotina</taxon>
        <taxon>Agaricomycetes</taxon>
        <taxon>Agaricomycetidae</taxon>
        <taxon>Boletales</taxon>
        <taxon>Coniophorineae</taxon>
        <taxon>Serpulaceae</taxon>
        <taxon>Serpula</taxon>
    </lineage>
</organism>
<accession>F8NZT5</accession>
<dbReference type="HOGENOM" id="CLU_020074_0_0_1"/>
<evidence type="ECO:0000313" key="4">
    <source>
        <dbReference type="EMBL" id="EGO24056.1"/>
    </source>
</evidence>
<dbReference type="GO" id="GO:0071008">
    <property type="term" value="C:U2-type post-mRNA release spliceosomal complex"/>
    <property type="evidence" value="ECO:0007669"/>
    <property type="project" value="InterPro"/>
</dbReference>
<evidence type="ECO:0000256" key="1">
    <source>
        <dbReference type="ARBA" id="ARBA00004123"/>
    </source>
</evidence>
<evidence type="ECO:0008006" key="5">
    <source>
        <dbReference type="Google" id="ProtNLM"/>
    </source>
</evidence>
<reference evidence="4" key="1">
    <citation type="submission" date="2011-04" db="EMBL/GenBank/DDBJ databases">
        <title>Evolution of plant cell wall degrading machinery underlies the functional diversity of forest fungi.</title>
        <authorList>
            <consortium name="US DOE Joint Genome Institute (JGI-PGF)"/>
            <person name="Eastwood D.C."/>
            <person name="Floudas D."/>
            <person name="Binder M."/>
            <person name="Majcherczyk A."/>
            <person name="Schneider P."/>
            <person name="Aerts A."/>
            <person name="Asiegbu F.O."/>
            <person name="Baker S.E."/>
            <person name="Barry K."/>
            <person name="Bendiksby M."/>
            <person name="Blumentritt M."/>
            <person name="Coutinho P.M."/>
            <person name="Cullen D."/>
            <person name="Cullen D."/>
            <person name="Gathman A."/>
            <person name="Goodell B."/>
            <person name="Henrissat B."/>
            <person name="Ihrmark K."/>
            <person name="Kauserud H."/>
            <person name="Kohler A."/>
            <person name="LaButti K."/>
            <person name="Lapidus A."/>
            <person name="Lavin J.L."/>
            <person name="Lee Y.-H."/>
            <person name="Lindquist E."/>
            <person name="Lilly W."/>
            <person name="Lucas S."/>
            <person name="Morin E."/>
            <person name="Murat C."/>
            <person name="Oguiza J.A."/>
            <person name="Park J."/>
            <person name="Pisabarro A.G."/>
            <person name="Riley R."/>
            <person name="Rosling A."/>
            <person name="Salamov A."/>
            <person name="Schmidt O."/>
            <person name="Schmutz J."/>
            <person name="Skrede I."/>
            <person name="Stenlid J."/>
            <person name="Wiebenga A."/>
            <person name="Xie X."/>
            <person name="Kues U."/>
            <person name="Hibbett D.S."/>
            <person name="Hoffmeister D."/>
            <person name="Hogberg N."/>
            <person name="Martin F."/>
            <person name="Grigoriev I.V."/>
            <person name="Watkinson S.C."/>
        </authorList>
    </citation>
    <scope>NUCLEOTIDE SEQUENCE</scope>
    <source>
        <strain evidence="4">S7.9</strain>
    </source>
</reference>
<feature type="compositionally biased region" description="Basic residues" evidence="3">
    <location>
        <begin position="48"/>
        <end position="59"/>
    </location>
</feature>
<feature type="compositionally biased region" description="Basic and acidic residues" evidence="3">
    <location>
        <begin position="197"/>
        <end position="214"/>
    </location>
</feature>
<feature type="compositionally biased region" description="Polar residues" evidence="3">
    <location>
        <begin position="124"/>
        <end position="138"/>
    </location>
</feature>
<dbReference type="PANTHER" id="PTHR12214">
    <property type="entry name" value="GC-RICH SEQUENCE DNA-BINDING FACTOR"/>
    <property type="match status" value="1"/>
</dbReference>
<dbReference type="Proteomes" id="UP000008064">
    <property type="component" value="Unassembled WGS sequence"/>
</dbReference>
<sequence>MADSPIIFKRTKGRPGQRTRDVSPERGQNAPAAEQGGGESPITLASKLKSKAKRTKLKSKLSFGEEDEEESGDAFQIKKSNLSRKLTLGQHPAQALPATLDQATISTRVNGAPVYDQAYLSELKASTPSNRPPQSADESYNIDASMEVETLSIDTRDIHGDSDNVIPSESSIIAAKQKRDRLRAVGPESDYISLSVTKRDDLPQGPHPESRLMREEDELGEGEDEYAVYTGAQERIALGKKQKKKEASNRRGAMVEMIADAEEEDEETMEWEQEQLRRGGHTAADFMAKAPEKQVYKAAPIPPSTAIPALGPAVDRLAQSLAALTTSHAKNTGTMSSLADELDQLSSRETELRTMINTAEDKRSWFVAFKERIESIATFLDEKFPQLEKLEDEHVSILGERWDMFSQRRRADDEDDLSFVFGILPVQVQPESDETDELGRIVPRSNPAVLRRERQGARISRRTRRQSKAPPSQVKQEEEGYSTDSSLPPSDFEDYRTAMQRLLTDGQSILSDVRADEFKDPRLGLAKWFGEWRGRFADSYTGAWGGLGLVGAWEFWVRLEVLGWNPFEVSKSLDEFTWYSSLYDYSRPHDKDDEEPELGPDGDLVSAMTSTAIVPRVCKLIEGGAFDPYSDRDTRRIIDLTEQVEASIGEDNHKFQMILKSVYTVFESAVIATESLLAPFIAQNRPAFDPEAVPARQRFLSRRIKLLEAIVRWRKYTREKFGIGELCAKLVRNCILPVAESGWQVGGEEKYRTGYIATRVCSFSKVLFGLLTAAPPMYNLFTLLKPIS</sequence>
<dbReference type="GeneID" id="18810371"/>
<dbReference type="EMBL" id="GL945435">
    <property type="protein sequence ID" value="EGO24056.1"/>
    <property type="molecule type" value="Genomic_DNA"/>
</dbReference>
<keyword evidence="2" id="KW-0539">Nucleus</keyword>
<name>F8NZT5_SERL9</name>
<protein>
    <recommendedName>
        <fullName evidence="5">GCF C-terminal domain-containing protein</fullName>
    </recommendedName>
</protein>
<feature type="region of interest" description="Disordered" evidence="3">
    <location>
        <begin position="1"/>
        <end position="74"/>
    </location>
</feature>
<evidence type="ECO:0000256" key="2">
    <source>
        <dbReference type="ARBA" id="ARBA00023242"/>
    </source>
</evidence>